<dbReference type="EMBL" id="BAQD01000015">
    <property type="protein sequence ID" value="GBQ06939.1"/>
    <property type="molecule type" value="Genomic_DNA"/>
</dbReference>
<organism evidence="1 2">
    <name type="scientific">Saccharibacter floricola DSM 15669</name>
    <dbReference type="NCBI Taxonomy" id="1123227"/>
    <lineage>
        <taxon>Bacteria</taxon>
        <taxon>Pseudomonadati</taxon>
        <taxon>Pseudomonadota</taxon>
        <taxon>Alphaproteobacteria</taxon>
        <taxon>Acetobacterales</taxon>
        <taxon>Acetobacteraceae</taxon>
        <taxon>Saccharibacter</taxon>
    </lineage>
</organism>
<sequence>MRKSDHLSEILIHPKSAGDRARYLRDLKGMRQTCSEKITLMIEENLRLILQRAKTRRMENAVTVTLPR</sequence>
<dbReference type="Proteomes" id="UP001062901">
    <property type="component" value="Unassembled WGS sequence"/>
</dbReference>
<proteinExistence type="predicted"/>
<reference evidence="1" key="1">
    <citation type="submission" date="2013-04" db="EMBL/GenBank/DDBJ databases">
        <title>The genome sequencing project of 58 acetic acid bacteria.</title>
        <authorList>
            <person name="Okamoto-Kainuma A."/>
            <person name="Ishikawa M."/>
            <person name="Umino S."/>
            <person name="Koizumi Y."/>
            <person name="Shiwa Y."/>
            <person name="Yoshikawa H."/>
            <person name="Matsutani M."/>
            <person name="Matsushita K."/>
        </authorList>
    </citation>
    <scope>NUCLEOTIDE SEQUENCE</scope>
    <source>
        <strain evidence="1">DSM 15669</strain>
    </source>
</reference>
<protein>
    <submittedName>
        <fullName evidence="1">Uncharacterized protein</fullName>
    </submittedName>
</protein>
<name>A0ABQ0NYX2_9PROT</name>
<comment type="caution">
    <text evidence="1">The sequence shown here is derived from an EMBL/GenBank/DDBJ whole genome shotgun (WGS) entry which is preliminary data.</text>
</comment>
<accession>A0ABQ0NYX2</accession>
<gene>
    <name evidence="1" type="ORF">AA15669_1157</name>
</gene>
<evidence type="ECO:0000313" key="2">
    <source>
        <dbReference type="Proteomes" id="UP001062901"/>
    </source>
</evidence>
<evidence type="ECO:0000313" key="1">
    <source>
        <dbReference type="EMBL" id="GBQ06939.1"/>
    </source>
</evidence>
<keyword evidence="2" id="KW-1185">Reference proteome</keyword>